<keyword evidence="1" id="KW-0812">Transmembrane</keyword>
<feature type="transmembrane region" description="Helical" evidence="1">
    <location>
        <begin position="154"/>
        <end position="185"/>
    </location>
</feature>
<feature type="transmembrane region" description="Helical" evidence="1">
    <location>
        <begin position="12"/>
        <end position="34"/>
    </location>
</feature>
<dbReference type="EMBL" id="CP014687">
    <property type="protein sequence ID" value="AQT05264.1"/>
    <property type="molecule type" value="Genomic_DNA"/>
</dbReference>
<sequence length="495" mass="54822">MDQSWPKLHSRHVWLLFLLSCLFALPIFLVNVPYMDDNARVLYGYTWSRSGRIFSTFLMNTLGLRSRNVLDLAPLGQILGLLALSCSGALLAARLLCGRRMDDLSVCLCALPLAVQPFFLENLSYKFDALPMLIAQSCAVLAALVPEGWSTRRLFATCAAFLFAVMCFYQPALNTFLALAVLLFVCDTCEGRDQAAWRALGLRVAALGVTYGVYHFVIIRHFVHGSYAGPHSGTMSLHDVLSGMLWNNLQQARALLASLLHGGPGVVLGLFYALGAAFVWSGVLPALRRADRVAKLNALALVSVPFLLVLLVPGIVLILADTVIAPRIFMSFSACVILANLFFLQTAVGQKLRWLAVVPLLYFYVVSFDFGNAMQAQEQFEKEQVERLASMLDEAGFRPGDDLFLYGTEAEAPIVRNAITALPYLADVLPRQQMSNDAFFGYIRLRQVGIDSREHTPAEWETAHSLLKASHLLHETPRFAVYRDGHRFASRLTGL</sequence>
<gene>
    <name evidence="2" type="ORF">A0U91_10725</name>
</gene>
<feature type="transmembrane region" description="Helical" evidence="1">
    <location>
        <begin position="197"/>
        <end position="217"/>
    </location>
</feature>
<feature type="transmembrane region" description="Helical" evidence="1">
    <location>
        <begin position="299"/>
        <end position="318"/>
    </location>
</feature>
<evidence type="ECO:0000256" key="1">
    <source>
        <dbReference type="SAM" id="Phobius"/>
    </source>
</evidence>
<dbReference type="Pfam" id="PF14264">
    <property type="entry name" value="Glucos_trans_II"/>
    <property type="match status" value="1"/>
</dbReference>
<dbReference type="Proteomes" id="UP000189055">
    <property type="component" value="Chromosome"/>
</dbReference>
<evidence type="ECO:0008006" key="4">
    <source>
        <dbReference type="Google" id="ProtNLM"/>
    </source>
</evidence>
<keyword evidence="1" id="KW-0472">Membrane</keyword>
<feature type="transmembrane region" description="Helical" evidence="1">
    <location>
        <begin position="104"/>
        <end position="120"/>
    </location>
</feature>
<proteinExistence type="predicted"/>
<protein>
    <recommendedName>
        <fullName evidence="4">Glucosyltransferase GtrII-like protein</fullName>
    </recommendedName>
</protein>
<feature type="transmembrane region" description="Helical" evidence="1">
    <location>
        <begin position="75"/>
        <end position="97"/>
    </location>
</feature>
<dbReference type="RefSeq" id="WP_077931047.1">
    <property type="nucleotide sequence ID" value="NZ_CP014687.1"/>
</dbReference>
<feature type="transmembrane region" description="Helical" evidence="1">
    <location>
        <begin position="324"/>
        <end position="343"/>
    </location>
</feature>
<accession>A0A1U9LFP3</accession>
<feature type="transmembrane region" description="Helical" evidence="1">
    <location>
        <begin position="355"/>
        <end position="374"/>
    </location>
</feature>
<organism evidence="2 3">
    <name type="scientific">Acetobacter persici</name>
    <dbReference type="NCBI Taxonomy" id="1076596"/>
    <lineage>
        <taxon>Bacteria</taxon>
        <taxon>Pseudomonadati</taxon>
        <taxon>Pseudomonadota</taxon>
        <taxon>Alphaproteobacteria</taxon>
        <taxon>Acetobacterales</taxon>
        <taxon>Acetobacteraceae</taxon>
        <taxon>Acetobacter</taxon>
    </lineage>
</organism>
<dbReference type="AlphaFoldDB" id="A0A1U9LFP3"/>
<keyword evidence="1" id="KW-1133">Transmembrane helix</keyword>
<dbReference type="KEGG" id="aper:A0U91_10725"/>
<evidence type="ECO:0000313" key="2">
    <source>
        <dbReference type="EMBL" id="AQT05264.1"/>
    </source>
</evidence>
<evidence type="ECO:0000313" key="3">
    <source>
        <dbReference type="Proteomes" id="UP000189055"/>
    </source>
</evidence>
<reference evidence="2 3" key="1">
    <citation type="submission" date="2016-03" db="EMBL/GenBank/DDBJ databases">
        <title>Acetic acid bacteria sequencing.</title>
        <authorList>
            <person name="Brandt J."/>
            <person name="Jakob F."/>
            <person name="Vogel R.F."/>
        </authorList>
    </citation>
    <scope>NUCLEOTIDE SEQUENCE [LARGE SCALE GENOMIC DNA]</scope>
    <source>
        <strain evidence="2 3">TMW2.1084</strain>
    </source>
</reference>
<dbReference type="InterPro" id="IPR025686">
    <property type="entry name" value="Glucos_trans_II"/>
</dbReference>
<feature type="transmembrane region" description="Helical" evidence="1">
    <location>
        <begin position="266"/>
        <end position="287"/>
    </location>
</feature>
<name>A0A1U9LFP3_9PROT</name>
<dbReference type="STRING" id="1076596.A0U91_10725"/>